<dbReference type="EMBL" id="SRXW01000003">
    <property type="protein sequence ID" value="TGY88615.1"/>
    <property type="molecule type" value="Genomic_DNA"/>
</dbReference>
<keyword evidence="2" id="KW-1185">Reference proteome</keyword>
<dbReference type="RefSeq" id="WP_135996461.1">
    <property type="nucleotide sequence ID" value="NZ_CP071057.1"/>
</dbReference>
<reference evidence="1 2" key="1">
    <citation type="journal article" date="2017" name="Int. J. Syst. Evol. Microbiol.">
        <title>Marinicauda algicola sp. nov., isolated from a marine red alga Rhodosorus marinus.</title>
        <authorList>
            <person name="Jeong S.E."/>
            <person name="Jeon S.H."/>
            <person name="Chun B.H."/>
            <person name="Kim D.W."/>
            <person name="Jeon C.O."/>
        </authorList>
    </citation>
    <scope>NUCLEOTIDE SEQUENCE [LARGE SCALE GENOMIC DNA]</scope>
    <source>
        <strain evidence="1 2">JCM 31718</strain>
    </source>
</reference>
<comment type="caution">
    <text evidence="1">The sequence shown here is derived from an EMBL/GenBank/DDBJ whole genome shotgun (WGS) entry which is preliminary data.</text>
</comment>
<proteinExistence type="predicted"/>
<gene>
    <name evidence="1" type="ORF">E5163_12455</name>
</gene>
<protein>
    <submittedName>
        <fullName evidence="1">Uncharacterized protein</fullName>
    </submittedName>
</protein>
<dbReference type="Proteomes" id="UP000308054">
    <property type="component" value="Unassembled WGS sequence"/>
</dbReference>
<sequence length="104" mass="11972">MQTEFLFNINDTFALLKDPLQFIVAKPRTGRKASWILVSFIREGRESLLRDLRRRGILPTPEALDRIERDVPSRSELLVGSKDRQPLPSRRPIEAWASAVRMSA</sequence>
<name>A0A4S2GZH8_9PROT</name>
<accession>A0A4S2GZH8</accession>
<evidence type="ECO:0000313" key="2">
    <source>
        <dbReference type="Proteomes" id="UP000308054"/>
    </source>
</evidence>
<dbReference type="AlphaFoldDB" id="A0A4S2GZH8"/>
<organism evidence="1 2">
    <name type="scientific">Marinicauda algicola</name>
    <dbReference type="NCBI Taxonomy" id="2029849"/>
    <lineage>
        <taxon>Bacteria</taxon>
        <taxon>Pseudomonadati</taxon>
        <taxon>Pseudomonadota</taxon>
        <taxon>Alphaproteobacteria</taxon>
        <taxon>Maricaulales</taxon>
        <taxon>Maricaulaceae</taxon>
        <taxon>Marinicauda</taxon>
    </lineage>
</organism>
<evidence type="ECO:0000313" key="1">
    <source>
        <dbReference type="EMBL" id="TGY88615.1"/>
    </source>
</evidence>